<reference evidence="6 7" key="1">
    <citation type="submission" date="2019-11" db="EMBL/GenBank/DDBJ databases">
        <title>Characterisation of Fundicoccus ignavus gen. nov. sp. nov., a novel genus of the family Aerococcaceae isolated from bulk tank milk.</title>
        <authorList>
            <person name="Siebert A."/>
            <person name="Huptas C."/>
            <person name="Wenning M."/>
            <person name="Scherer S."/>
            <person name="Doll E.V."/>
        </authorList>
    </citation>
    <scope>NUCLEOTIDE SEQUENCE [LARGE SCALE GENOMIC DNA]</scope>
    <source>
        <strain evidence="6 7">DSM 109653</strain>
    </source>
</reference>
<dbReference type="GO" id="GO:0003700">
    <property type="term" value="F:DNA-binding transcription factor activity"/>
    <property type="evidence" value="ECO:0007669"/>
    <property type="project" value="InterPro"/>
</dbReference>
<dbReference type="Gene3D" id="3.40.190.290">
    <property type="match status" value="1"/>
</dbReference>
<dbReference type="Pfam" id="PF03466">
    <property type="entry name" value="LysR_substrate"/>
    <property type="match status" value="1"/>
</dbReference>
<feature type="domain" description="HTH lysR-type" evidence="5">
    <location>
        <begin position="4"/>
        <end position="62"/>
    </location>
</feature>
<keyword evidence="3" id="KW-0238">DNA-binding</keyword>
<dbReference type="EMBL" id="WJQR01000003">
    <property type="protein sequence ID" value="MRI81221.1"/>
    <property type="molecule type" value="Genomic_DNA"/>
</dbReference>
<proteinExistence type="inferred from homology"/>
<dbReference type="InterPro" id="IPR000847">
    <property type="entry name" value="LysR_HTH_N"/>
</dbReference>
<comment type="similarity">
    <text evidence="1">Belongs to the LysR transcriptional regulatory family.</text>
</comment>
<dbReference type="InterPro" id="IPR005119">
    <property type="entry name" value="LysR_subst-bd"/>
</dbReference>
<evidence type="ECO:0000259" key="5">
    <source>
        <dbReference type="PROSITE" id="PS50931"/>
    </source>
</evidence>
<dbReference type="Pfam" id="PF00126">
    <property type="entry name" value="HTH_1"/>
    <property type="match status" value="1"/>
</dbReference>
<dbReference type="GO" id="GO:0003677">
    <property type="term" value="F:DNA binding"/>
    <property type="evidence" value="ECO:0007669"/>
    <property type="project" value="UniProtKB-KW"/>
</dbReference>
<protein>
    <submittedName>
        <fullName evidence="6">LysR family transcriptional regulator</fullName>
    </submittedName>
</protein>
<gene>
    <name evidence="6" type="ORF">GIY11_04240</name>
</gene>
<sequence>MSSLEISQLRYFVAIVENDFNLSTTAQKLHISQPALSRFVLNFENVEGVDLFVRQNGRLKSLTPVGELLYAKGAELVEQHENMMSSIRELSSFYGGTIRIGVPPLILSLLFSDVMLQLMTKNPNVRFIMVEAGAFELEKQLLLGQVDIAILLKPNSLNKSVFNEVHLHHDQLRAYMHQNHPLAEKDKISWQDFRPHKIIMFDESFMIHHLLNTKFNMHNSHQRHVIHSKSWDFFIEAVKTNDFVTILPRPVMDFIRGEVIVERPIENTINWDVVAAFPKKNSYTTLETYVIDSLNNYFNVGKDITPIDDK</sequence>
<dbReference type="Gene3D" id="1.10.10.10">
    <property type="entry name" value="Winged helix-like DNA-binding domain superfamily/Winged helix DNA-binding domain"/>
    <property type="match status" value="1"/>
</dbReference>
<dbReference type="PANTHER" id="PTHR30419:SF8">
    <property type="entry name" value="NITROGEN ASSIMILATION TRANSCRIPTIONAL ACTIVATOR-RELATED"/>
    <property type="match status" value="1"/>
</dbReference>
<dbReference type="SUPFAM" id="SSF53850">
    <property type="entry name" value="Periplasmic binding protein-like II"/>
    <property type="match status" value="1"/>
</dbReference>
<keyword evidence="2" id="KW-0805">Transcription regulation</keyword>
<dbReference type="CDD" id="cd05466">
    <property type="entry name" value="PBP2_LTTR_substrate"/>
    <property type="match status" value="1"/>
</dbReference>
<dbReference type="PROSITE" id="PS50931">
    <property type="entry name" value="HTH_LYSR"/>
    <property type="match status" value="1"/>
</dbReference>
<evidence type="ECO:0000256" key="2">
    <source>
        <dbReference type="ARBA" id="ARBA00023015"/>
    </source>
</evidence>
<dbReference type="Proteomes" id="UP000469870">
    <property type="component" value="Unassembled WGS sequence"/>
</dbReference>
<evidence type="ECO:0000256" key="1">
    <source>
        <dbReference type="ARBA" id="ARBA00009437"/>
    </source>
</evidence>
<dbReference type="GO" id="GO:0005829">
    <property type="term" value="C:cytosol"/>
    <property type="evidence" value="ECO:0007669"/>
    <property type="project" value="TreeGrafter"/>
</dbReference>
<evidence type="ECO:0000313" key="7">
    <source>
        <dbReference type="Proteomes" id="UP000469870"/>
    </source>
</evidence>
<dbReference type="PANTHER" id="PTHR30419">
    <property type="entry name" value="HTH-TYPE TRANSCRIPTIONAL REGULATOR YBHD"/>
    <property type="match status" value="1"/>
</dbReference>
<dbReference type="SUPFAM" id="SSF46785">
    <property type="entry name" value="Winged helix' DNA-binding domain"/>
    <property type="match status" value="1"/>
</dbReference>
<dbReference type="InterPro" id="IPR050950">
    <property type="entry name" value="HTH-type_LysR_regulators"/>
</dbReference>
<accession>A0A844C0X8</accession>
<dbReference type="AlphaFoldDB" id="A0A844C0X8"/>
<organism evidence="6 7">
    <name type="scientific">Fundicoccus ignavus</name>
    <dbReference type="NCBI Taxonomy" id="2664442"/>
    <lineage>
        <taxon>Bacteria</taxon>
        <taxon>Bacillati</taxon>
        <taxon>Bacillota</taxon>
        <taxon>Bacilli</taxon>
        <taxon>Lactobacillales</taxon>
        <taxon>Aerococcaceae</taxon>
        <taxon>Fundicoccus</taxon>
    </lineage>
</organism>
<dbReference type="InterPro" id="IPR036388">
    <property type="entry name" value="WH-like_DNA-bd_sf"/>
</dbReference>
<comment type="caution">
    <text evidence="6">The sequence shown here is derived from an EMBL/GenBank/DDBJ whole genome shotgun (WGS) entry which is preliminary data.</text>
</comment>
<dbReference type="InterPro" id="IPR036390">
    <property type="entry name" value="WH_DNA-bd_sf"/>
</dbReference>
<evidence type="ECO:0000256" key="4">
    <source>
        <dbReference type="ARBA" id="ARBA00023163"/>
    </source>
</evidence>
<evidence type="ECO:0000313" key="6">
    <source>
        <dbReference type="EMBL" id="MRI81221.1"/>
    </source>
</evidence>
<name>A0A844C0X8_9LACT</name>
<keyword evidence="4" id="KW-0804">Transcription</keyword>
<evidence type="ECO:0000256" key="3">
    <source>
        <dbReference type="ARBA" id="ARBA00023125"/>
    </source>
</evidence>